<accession>A0ABN7X3N3</accession>
<keyword evidence="2" id="KW-1185">Reference proteome</keyword>
<protein>
    <submittedName>
        <fullName evidence="1">27468_t:CDS:1</fullName>
    </submittedName>
</protein>
<sequence>KCLRNSYLKPVYERHIVAIKLEFGNKPVSFIVDKTTNDCAKSVVNILFSYQNITKLVFVDFLNDINNIIVGQLILQTLFEWFIPFNTTRLFVSDSASYIKKWFNNILKPVMPQITHITCIAIS</sequence>
<evidence type="ECO:0000313" key="1">
    <source>
        <dbReference type="EMBL" id="CAG8845250.1"/>
    </source>
</evidence>
<evidence type="ECO:0000313" key="2">
    <source>
        <dbReference type="Proteomes" id="UP000789901"/>
    </source>
</evidence>
<gene>
    <name evidence="1" type="ORF">GMARGA_LOCUS37535</name>
</gene>
<proteinExistence type="predicted"/>
<comment type="caution">
    <text evidence="1">The sequence shown here is derived from an EMBL/GenBank/DDBJ whole genome shotgun (WGS) entry which is preliminary data.</text>
</comment>
<dbReference type="EMBL" id="CAJVQB010078804">
    <property type="protein sequence ID" value="CAG8845250.1"/>
    <property type="molecule type" value="Genomic_DNA"/>
</dbReference>
<reference evidence="1 2" key="1">
    <citation type="submission" date="2021-06" db="EMBL/GenBank/DDBJ databases">
        <authorList>
            <person name="Kallberg Y."/>
            <person name="Tangrot J."/>
            <person name="Rosling A."/>
        </authorList>
    </citation>
    <scope>NUCLEOTIDE SEQUENCE [LARGE SCALE GENOMIC DNA]</scope>
    <source>
        <strain evidence="1 2">120-4 pot B 10/14</strain>
    </source>
</reference>
<dbReference type="Proteomes" id="UP000789901">
    <property type="component" value="Unassembled WGS sequence"/>
</dbReference>
<organism evidence="1 2">
    <name type="scientific">Gigaspora margarita</name>
    <dbReference type="NCBI Taxonomy" id="4874"/>
    <lineage>
        <taxon>Eukaryota</taxon>
        <taxon>Fungi</taxon>
        <taxon>Fungi incertae sedis</taxon>
        <taxon>Mucoromycota</taxon>
        <taxon>Glomeromycotina</taxon>
        <taxon>Glomeromycetes</taxon>
        <taxon>Diversisporales</taxon>
        <taxon>Gigasporaceae</taxon>
        <taxon>Gigaspora</taxon>
    </lineage>
</organism>
<feature type="non-terminal residue" evidence="1">
    <location>
        <position position="1"/>
    </location>
</feature>
<name>A0ABN7X3N3_GIGMA</name>